<keyword evidence="4" id="KW-1185">Reference proteome</keyword>
<dbReference type="HOGENOM" id="CLU_1378042_0_0_1"/>
<organism evidence="3 4">
    <name type="scientific">Coniosporium apollinis (strain CBS 100218)</name>
    <name type="common">Rock-inhabiting black yeast</name>
    <dbReference type="NCBI Taxonomy" id="1168221"/>
    <lineage>
        <taxon>Eukaryota</taxon>
        <taxon>Fungi</taxon>
        <taxon>Dikarya</taxon>
        <taxon>Ascomycota</taxon>
        <taxon>Pezizomycotina</taxon>
        <taxon>Dothideomycetes</taxon>
        <taxon>Dothideomycetes incertae sedis</taxon>
        <taxon>Coniosporium</taxon>
    </lineage>
</organism>
<dbReference type="Pfam" id="PF04059">
    <property type="entry name" value="RRM_2"/>
    <property type="match status" value="1"/>
</dbReference>
<accession>R7YV75</accession>
<gene>
    <name evidence="3" type="ORF">W97_05077</name>
</gene>
<dbReference type="STRING" id="1168221.R7YV75"/>
<feature type="domain" description="Mei2-like C-terminal RNA recognition motif" evidence="2">
    <location>
        <begin position="132"/>
        <end position="195"/>
    </location>
</feature>
<dbReference type="EMBL" id="JH767576">
    <property type="protein sequence ID" value="EON65835.1"/>
    <property type="molecule type" value="Genomic_DNA"/>
</dbReference>
<protein>
    <recommendedName>
        <fullName evidence="2">Mei2-like C-terminal RNA recognition motif domain-containing protein</fullName>
    </recommendedName>
</protein>
<name>R7YV75_CONA1</name>
<evidence type="ECO:0000313" key="4">
    <source>
        <dbReference type="Proteomes" id="UP000016924"/>
    </source>
</evidence>
<dbReference type="RefSeq" id="XP_007781152.1">
    <property type="nucleotide sequence ID" value="XM_007782962.1"/>
</dbReference>
<evidence type="ECO:0000313" key="3">
    <source>
        <dbReference type="EMBL" id="EON65835.1"/>
    </source>
</evidence>
<dbReference type="eggNOG" id="KOG4660">
    <property type="taxonomic scope" value="Eukaryota"/>
</dbReference>
<dbReference type="Proteomes" id="UP000016924">
    <property type="component" value="Unassembled WGS sequence"/>
</dbReference>
<dbReference type="GeneID" id="19902388"/>
<evidence type="ECO:0000259" key="2">
    <source>
        <dbReference type="Pfam" id="PF04059"/>
    </source>
</evidence>
<evidence type="ECO:0000256" key="1">
    <source>
        <dbReference type="SAM" id="SignalP"/>
    </source>
</evidence>
<dbReference type="OrthoDB" id="417481at2759"/>
<reference evidence="4" key="1">
    <citation type="submission" date="2012-06" db="EMBL/GenBank/DDBJ databases">
        <title>The genome sequence of Coniosporium apollinis CBS 100218.</title>
        <authorList>
            <consortium name="The Broad Institute Genome Sequencing Platform"/>
            <person name="Cuomo C."/>
            <person name="Gorbushina A."/>
            <person name="Noack S."/>
            <person name="Walker B."/>
            <person name="Young S.K."/>
            <person name="Zeng Q."/>
            <person name="Gargeya S."/>
            <person name="Fitzgerald M."/>
            <person name="Haas B."/>
            <person name="Abouelleil A."/>
            <person name="Alvarado L."/>
            <person name="Arachchi H.M."/>
            <person name="Berlin A.M."/>
            <person name="Chapman S.B."/>
            <person name="Goldberg J."/>
            <person name="Griggs A."/>
            <person name="Gujja S."/>
            <person name="Hansen M."/>
            <person name="Howarth C."/>
            <person name="Imamovic A."/>
            <person name="Larimer J."/>
            <person name="McCowan C."/>
            <person name="Montmayeur A."/>
            <person name="Murphy C."/>
            <person name="Neiman D."/>
            <person name="Pearson M."/>
            <person name="Priest M."/>
            <person name="Roberts A."/>
            <person name="Saif S."/>
            <person name="Shea T."/>
            <person name="Sisk P."/>
            <person name="Sykes S."/>
            <person name="Wortman J."/>
            <person name="Nusbaum C."/>
            <person name="Birren B."/>
        </authorList>
    </citation>
    <scope>NUCLEOTIDE SEQUENCE [LARGE SCALE GENOMIC DNA]</scope>
    <source>
        <strain evidence="4">CBS 100218</strain>
    </source>
</reference>
<dbReference type="InterPro" id="IPR007201">
    <property type="entry name" value="Mei2-like_Rrm_C"/>
</dbReference>
<keyword evidence="1" id="KW-0732">Signal</keyword>
<feature type="chain" id="PRO_5004461151" description="Mei2-like C-terminal RNA recognition motif domain-containing protein" evidence="1">
    <location>
        <begin position="21"/>
        <end position="198"/>
    </location>
</feature>
<sequence length="198" mass="21875">MTSVPLLGLRTLATVTSAAATRSATRKLNLPSATSTTVSLPETGMCSVVPVPADGASSSCLRFRCSGSCFNRRRRRLVLSTKQPKRSGAGLGGPRPLACQAAPRHHHDTEEHANNRDNRIDLRRIQAGEDVRTTIMLRNISTKMRHDELKGLLDEKVRGLYDFMYLRMDFDNSCDGGYASISFVRFEDIVTFFNASLP</sequence>
<dbReference type="AlphaFoldDB" id="R7YV75"/>
<proteinExistence type="predicted"/>
<feature type="signal peptide" evidence="1">
    <location>
        <begin position="1"/>
        <end position="20"/>
    </location>
</feature>